<comment type="caution">
    <text evidence="2">The sequence shown here is derived from an EMBL/GenBank/DDBJ whole genome shotgun (WGS) entry which is preliminary data.</text>
</comment>
<evidence type="ECO:0000313" key="2">
    <source>
        <dbReference type="EMBL" id="MPC51270.1"/>
    </source>
</evidence>
<protein>
    <submittedName>
        <fullName evidence="2">Uncharacterized protein</fullName>
    </submittedName>
</protein>
<keyword evidence="3" id="KW-1185">Reference proteome</keyword>
<dbReference type="EMBL" id="VSRR010010070">
    <property type="protein sequence ID" value="MPC51270.1"/>
    <property type="molecule type" value="Genomic_DNA"/>
</dbReference>
<organism evidence="2 3">
    <name type="scientific">Portunus trituberculatus</name>
    <name type="common">Swimming crab</name>
    <name type="synonym">Neptunus trituberculatus</name>
    <dbReference type="NCBI Taxonomy" id="210409"/>
    <lineage>
        <taxon>Eukaryota</taxon>
        <taxon>Metazoa</taxon>
        <taxon>Ecdysozoa</taxon>
        <taxon>Arthropoda</taxon>
        <taxon>Crustacea</taxon>
        <taxon>Multicrustacea</taxon>
        <taxon>Malacostraca</taxon>
        <taxon>Eumalacostraca</taxon>
        <taxon>Eucarida</taxon>
        <taxon>Decapoda</taxon>
        <taxon>Pleocyemata</taxon>
        <taxon>Brachyura</taxon>
        <taxon>Eubrachyura</taxon>
        <taxon>Portunoidea</taxon>
        <taxon>Portunidae</taxon>
        <taxon>Portuninae</taxon>
        <taxon>Portunus</taxon>
    </lineage>
</organism>
<feature type="region of interest" description="Disordered" evidence="1">
    <location>
        <begin position="135"/>
        <end position="161"/>
    </location>
</feature>
<reference evidence="2 3" key="1">
    <citation type="submission" date="2019-05" db="EMBL/GenBank/DDBJ databases">
        <title>Another draft genome of Portunus trituberculatus and its Hox gene families provides insights of decapod evolution.</title>
        <authorList>
            <person name="Jeong J.-H."/>
            <person name="Song I."/>
            <person name="Kim S."/>
            <person name="Choi T."/>
            <person name="Kim D."/>
            <person name="Ryu S."/>
            <person name="Kim W."/>
        </authorList>
    </citation>
    <scope>NUCLEOTIDE SEQUENCE [LARGE SCALE GENOMIC DNA]</scope>
    <source>
        <tissue evidence="2">Muscle</tissue>
    </source>
</reference>
<proteinExistence type="predicted"/>
<accession>A0A5B7FU22</accession>
<gene>
    <name evidence="2" type="ORF">E2C01_045115</name>
</gene>
<evidence type="ECO:0000313" key="3">
    <source>
        <dbReference type="Proteomes" id="UP000324222"/>
    </source>
</evidence>
<name>A0A5B7FU22_PORTR</name>
<dbReference type="Proteomes" id="UP000324222">
    <property type="component" value="Unassembled WGS sequence"/>
</dbReference>
<sequence>MFLHALNLREALVGGRRTAPDKAELPVHWCDSAVGVTADSDTRAHVVKTSVNRGGSPGPWKLIEAFQHKVKDTHVSPDVWRDHLWSGAKQESKAGKHQGLEAVVKLIMRRHLNEKCLAACTSSLVMSLRHTTPARLNTVPPPGGRHGLCRSGHNKPVLPHC</sequence>
<dbReference type="AlphaFoldDB" id="A0A5B7FU22"/>
<evidence type="ECO:0000256" key="1">
    <source>
        <dbReference type="SAM" id="MobiDB-lite"/>
    </source>
</evidence>